<organism evidence="3 4">
    <name type="scientific">Aldrovandia affinis</name>
    <dbReference type="NCBI Taxonomy" id="143900"/>
    <lineage>
        <taxon>Eukaryota</taxon>
        <taxon>Metazoa</taxon>
        <taxon>Chordata</taxon>
        <taxon>Craniata</taxon>
        <taxon>Vertebrata</taxon>
        <taxon>Euteleostomi</taxon>
        <taxon>Actinopterygii</taxon>
        <taxon>Neopterygii</taxon>
        <taxon>Teleostei</taxon>
        <taxon>Notacanthiformes</taxon>
        <taxon>Halosauridae</taxon>
        <taxon>Aldrovandia</taxon>
    </lineage>
</organism>
<sequence>MAVMACKWNGLFNVGEDFDDEADWDVTSDTISTTAVPVTSSSSRLRASTATSVQAAVHTPLFPPPTPHIASHTSLEKAPGSASTVQDAVEKIVFKIKCLSSSAVSSVPSCPSPFPNYPKTQGGTVGVGPSVISAPAQSNPPTDRSQLPDSFPDDFDDWDVDLQDLDDAFPQKSTGSAKWQPTVDSMSPAKKMRLSNSWGQAQPCGHLPFATGNVNQTVSALDSRHSFSVPSCSSVQISASPNLRTRAPLFCRGGDAPSSTKPGHVPPRPMRKVPQWQMTTPTSCLTGQAFSTPYSPLSPLPSVRASGAGSPSVTPRSLHTPVFTNHLAQLVSAANKMPQKSRLEPLRSKTRRFPGPAGLLPQQLLGQSLDDIVVSVPQTPVHGAMARLRHQVHSSQVSEEEELSGGPWAKMKAEMGLDERNPACFLHSYSVVMVLRKAVLKQLAKNKVPNMAVMVKTLMHTHADAKAVFRDHTGEIQGTVHRHLLEDRQGELKTGAVLLLKQVGVFSPSHRNHYLNVTPNNLLKIYPPDGATWSSTKLSHYVLEEPMPQHELASNLPGDPTRTVYLGSLQGCGRVEDLAWEADDLDKLLGELPEDSYIL</sequence>
<evidence type="ECO:0000259" key="2">
    <source>
        <dbReference type="Pfam" id="PF15072"/>
    </source>
</evidence>
<evidence type="ECO:0000313" key="4">
    <source>
        <dbReference type="Proteomes" id="UP001221898"/>
    </source>
</evidence>
<feature type="domain" description="Homologous recombination OB-fold protein OB-fold" evidence="2">
    <location>
        <begin position="446"/>
        <end position="529"/>
    </location>
</feature>
<dbReference type="Proteomes" id="UP001221898">
    <property type="component" value="Unassembled WGS sequence"/>
</dbReference>
<accession>A0AAD7RVU8</accession>
<dbReference type="GO" id="GO:0000725">
    <property type="term" value="P:recombinational repair"/>
    <property type="evidence" value="ECO:0007669"/>
    <property type="project" value="InterPro"/>
</dbReference>
<gene>
    <name evidence="3" type="ORF">AAFF_G00112460</name>
</gene>
<protein>
    <recommendedName>
        <fullName evidence="2">Homologous recombination OB-fold protein OB-fold domain-containing protein</fullName>
    </recommendedName>
</protein>
<name>A0AAD7RVU8_9TELE</name>
<dbReference type="AlphaFoldDB" id="A0AAD7RVU8"/>
<keyword evidence="4" id="KW-1185">Reference proteome</keyword>
<dbReference type="PANTHER" id="PTHR14523">
    <property type="entry name" value="UNCHARACTERIZED PROTEIN C17ORF53 HOMOLOG"/>
    <property type="match status" value="1"/>
</dbReference>
<feature type="region of interest" description="Disordered" evidence="1">
    <location>
        <begin position="130"/>
        <end position="153"/>
    </location>
</feature>
<dbReference type="InterPro" id="IPR028045">
    <property type="entry name" value="HROB"/>
</dbReference>
<reference evidence="3" key="1">
    <citation type="journal article" date="2023" name="Science">
        <title>Genome structures resolve the early diversification of teleost fishes.</title>
        <authorList>
            <person name="Parey E."/>
            <person name="Louis A."/>
            <person name="Montfort J."/>
            <person name="Bouchez O."/>
            <person name="Roques C."/>
            <person name="Iampietro C."/>
            <person name="Lluch J."/>
            <person name="Castinel A."/>
            <person name="Donnadieu C."/>
            <person name="Desvignes T."/>
            <person name="Floi Bucao C."/>
            <person name="Jouanno E."/>
            <person name="Wen M."/>
            <person name="Mejri S."/>
            <person name="Dirks R."/>
            <person name="Jansen H."/>
            <person name="Henkel C."/>
            <person name="Chen W.J."/>
            <person name="Zahm M."/>
            <person name="Cabau C."/>
            <person name="Klopp C."/>
            <person name="Thompson A.W."/>
            <person name="Robinson-Rechavi M."/>
            <person name="Braasch I."/>
            <person name="Lecointre G."/>
            <person name="Bobe J."/>
            <person name="Postlethwait J.H."/>
            <person name="Berthelot C."/>
            <person name="Roest Crollius H."/>
            <person name="Guiguen Y."/>
        </authorList>
    </citation>
    <scope>NUCLEOTIDE SEQUENCE</scope>
    <source>
        <strain evidence="3">NC1722</strain>
    </source>
</reference>
<proteinExistence type="predicted"/>
<feature type="compositionally biased region" description="Polar residues" evidence="1">
    <location>
        <begin position="135"/>
        <end position="145"/>
    </location>
</feature>
<dbReference type="InterPro" id="IPR058570">
    <property type="entry name" value="HROB_OB"/>
</dbReference>
<comment type="caution">
    <text evidence="3">The sequence shown here is derived from an EMBL/GenBank/DDBJ whole genome shotgun (WGS) entry which is preliminary data.</text>
</comment>
<dbReference type="PANTHER" id="PTHR14523:SF1">
    <property type="entry name" value="HOMOLOGOUS RECOMBINATION OB-FOLD PROTEIN"/>
    <property type="match status" value="1"/>
</dbReference>
<evidence type="ECO:0000313" key="3">
    <source>
        <dbReference type="EMBL" id="KAJ8389961.1"/>
    </source>
</evidence>
<dbReference type="EMBL" id="JAINUG010000176">
    <property type="protein sequence ID" value="KAJ8389961.1"/>
    <property type="molecule type" value="Genomic_DNA"/>
</dbReference>
<dbReference type="Pfam" id="PF15072">
    <property type="entry name" value="HROB"/>
    <property type="match status" value="1"/>
</dbReference>
<evidence type="ECO:0000256" key="1">
    <source>
        <dbReference type="SAM" id="MobiDB-lite"/>
    </source>
</evidence>